<dbReference type="Proteomes" id="UP001610334">
    <property type="component" value="Unassembled WGS sequence"/>
</dbReference>
<keyword evidence="3" id="KW-1185">Reference proteome</keyword>
<name>A0ABR4HF50_9EURO</name>
<sequence length="165" mass="18935">MPSPAWQRLCWNYWTGAWDSAPEHGELNGAEKSGGKNAQQWGWTLDSGWTPEKFNTGAVSRLRSWTLSFPCPSSPSPLYQHPNFLTGKNRKEESFFFFSNSSSSSFSSLFSPSQVVVSRPIPPLRSWCYLYRLRHLIFWELVLGSCFLLLSQLFPVQRPHLPKFS</sequence>
<evidence type="ECO:0000313" key="2">
    <source>
        <dbReference type="EMBL" id="KAL2814037.1"/>
    </source>
</evidence>
<dbReference type="EMBL" id="JBFXLT010000036">
    <property type="protein sequence ID" value="KAL2814037.1"/>
    <property type="molecule type" value="Genomic_DNA"/>
</dbReference>
<proteinExistence type="predicted"/>
<evidence type="ECO:0000256" key="1">
    <source>
        <dbReference type="SAM" id="Phobius"/>
    </source>
</evidence>
<reference evidence="2 3" key="1">
    <citation type="submission" date="2024-07" db="EMBL/GenBank/DDBJ databases">
        <title>Section-level genome sequencing and comparative genomics of Aspergillus sections Usti and Cavernicolus.</title>
        <authorList>
            <consortium name="Lawrence Berkeley National Laboratory"/>
            <person name="Nybo J.L."/>
            <person name="Vesth T.C."/>
            <person name="Theobald S."/>
            <person name="Frisvad J.C."/>
            <person name="Larsen T.O."/>
            <person name="Kjaerboelling I."/>
            <person name="Rothschild-Mancinelli K."/>
            <person name="Lyhne E.K."/>
            <person name="Kogle M.E."/>
            <person name="Barry K."/>
            <person name="Clum A."/>
            <person name="Na H."/>
            <person name="Ledsgaard L."/>
            <person name="Lin J."/>
            <person name="Lipzen A."/>
            <person name="Kuo A."/>
            <person name="Riley R."/>
            <person name="Mondo S."/>
            <person name="Labutti K."/>
            <person name="Haridas S."/>
            <person name="Pangalinan J."/>
            <person name="Salamov A.A."/>
            <person name="Simmons B.A."/>
            <person name="Magnuson J.K."/>
            <person name="Chen J."/>
            <person name="Drula E."/>
            <person name="Henrissat B."/>
            <person name="Wiebenga A."/>
            <person name="Lubbers R.J."/>
            <person name="Gomes A.C."/>
            <person name="Makela M.R."/>
            <person name="Stajich J."/>
            <person name="Grigoriev I.V."/>
            <person name="Mortensen U.H."/>
            <person name="De Vries R.P."/>
            <person name="Baker S.E."/>
            <person name="Andersen M.R."/>
        </authorList>
    </citation>
    <scope>NUCLEOTIDE SEQUENCE [LARGE SCALE GENOMIC DNA]</scope>
    <source>
        <strain evidence="2 3">CBS 588.65</strain>
    </source>
</reference>
<organism evidence="2 3">
    <name type="scientific">Aspergillus granulosus</name>
    <dbReference type="NCBI Taxonomy" id="176169"/>
    <lineage>
        <taxon>Eukaryota</taxon>
        <taxon>Fungi</taxon>
        <taxon>Dikarya</taxon>
        <taxon>Ascomycota</taxon>
        <taxon>Pezizomycotina</taxon>
        <taxon>Eurotiomycetes</taxon>
        <taxon>Eurotiomycetidae</taxon>
        <taxon>Eurotiales</taxon>
        <taxon>Aspergillaceae</taxon>
        <taxon>Aspergillus</taxon>
        <taxon>Aspergillus subgen. Nidulantes</taxon>
    </lineage>
</organism>
<comment type="caution">
    <text evidence="2">The sequence shown here is derived from an EMBL/GenBank/DDBJ whole genome shotgun (WGS) entry which is preliminary data.</text>
</comment>
<gene>
    <name evidence="2" type="ORF">BJX63DRAFT_207495</name>
</gene>
<accession>A0ABR4HF50</accession>
<evidence type="ECO:0000313" key="3">
    <source>
        <dbReference type="Proteomes" id="UP001610334"/>
    </source>
</evidence>
<protein>
    <submittedName>
        <fullName evidence="2">Uncharacterized protein</fullName>
    </submittedName>
</protein>
<feature type="transmembrane region" description="Helical" evidence="1">
    <location>
        <begin position="136"/>
        <end position="154"/>
    </location>
</feature>
<keyword evidence="1" id="KW-1133">Transmembrane helix</keyword>
<keyword evidence="1" id="KW-0812">Transmembrane</keyword>
<keyword evidence="1" id="KW-0472">Membrane</keyword>